<accession>G2JBZ6</accession>
<dbReference type="RefSeq" id="WP_006683335.1">
    <property type="nucleotide sequence ID" value="NZ_CAFB01000100.1"/>
</dbReference>
<dbReference type="STRING" id="1070319.CAGGBEG34_780002"/>
<evidence type="ECO:0000313" key="2">
    <source>
        <dbReference type="Proteomes" id="UP000054051"/>
    </source>
</evidence>
<proteinExistence type="predicted"/>
<organism evidence="1 2">
    <name type="scientific">Candidatus Glomeribacter gigasporarum BEG34</name>
    <dbReference type="NCBI Taxonomy" id="1070319"/>
    <lineage>
        <taxon>Bacteria</taxon>
        <taxon>Pseudomonadati</taxon>
        <taxon>Pseudomonadota</taxon>
        <taxon>Betaproteobacteria</taxon>
        <taxon>Burkholderiales</taxon>
        <taxon>Burkholderiaceae</taxon>
        <taxon>Candidatus Glomeribacter</taxon>
    </lineage>
</organism>
<comment type="caution">
    <text evidence="1">The sequence shown here is derived from an EMBL/GenBank/DDBJ whole genome shotgun (WGS) entry which is preliminary data.</text>
</comment>
<gene>
    <name evidence="1" type="ORF">CAGGBEG34_780002</name>
</gene>
<reference evidence="1 2" key="1">
    <citation type="submission" date="2011-08" db="EMBL/GenBank/DDBJ databases">
        <title>The genome of the obligate endobacterium of an arbuscular mycorrhizal fungus reveals an interphylum network of nutritional interactions.</title>
        <authorList>
            <person name="Ghignone S."/>
            <person name="Salvioli A."/>
            <person name="Anca I."/>
            <person name="Lumini E."/>
            <person name="Ortu G."/>
            <person name="Petiti L."/>
            <person name="Cruveiller S."/>
            <person name="Bianciotto V."/>
            <person name="Piffanelli P."/>
            <person name="Lanfranco L."/>
            <person name="Bonfante P."/>
        </authorList>
    </citation>
    <scope>NUCLEOTIDE SEQUENCE [LARGE SCALE GENOMIC DNA]</scope>
    <source>
        <strain evidence="1 2">BEG34</strain>
    </source>
</reference>
<dbReference type="EMBL" id="CAFB01000100">
    <property type="protein sequence ID" value="CCD30302.1"/>
    <property type="molecule type" value="Genomic_DNA"/>
</dbReference>
<keyword evidence="2" id="KW-1185">Reference proteome</keyword>
<name>G2JBZ6_9BURK</name>
<dbReference type="Proteomes" id="UP000054051">
    <property type="component" value="Unassembled WGS sequence"/>
</dbReference>
<dbReference type="OrthoDB" id="259608at2"/>
<protein>
    <submittedName>
        <fullName evidence="1">Putative phage-related protein</fullName>
    </submittedName>
</protein>
<dbReference type="AlphaFoldDB" id="G2JBZ6"/>
<dbReference type="eggNOG" id="ENOG5032QJE">
    <property type="taxonomic scope" value="Bacteria"/>
</dbReference>
<evidence type="ECO:0000313" key="1">
    <source>
        <dbReference type="EMBL" id="CCD30302.1"/>
    </source>
</evidence>
<sequence length="210" mass="23097">MADVAEVGQALVSVITQAAYPNGIDQPSITGCDIAVFQGWPKFEALSAALDAGHVQISVFPRPDERVTTVTADDGGWDEQSHEDKTGIGLREIRRQTRTFQITVWANRPDARDCVAKAVDGALATLSRLRLPDGTEGIMAYVNSVQDDGWQKQRIYRRDVFYAVNYPTVQTQTYPVIRHVQTNVSTGPAPDMQGPVKTIITSAHTTRAER</sequence>